<evidence type="ECO:0000256" key="11">
    <source>
        <dbReference type="ARBA" id="ARBA00022968"/>
    </source>
</evidence>
<evidence type="ECO:0000256" key="5">
    <source>
        <dbReference type="ARBA" id="ARBA00010271"/>
    </source>
</evidence>
<protein>
    <recommendedName>
        <fullName evidence="19">glucuronosyl-galactosyl-proteoglycan 4-alpha-N-acetylglucosaminyltransferase</fullName>
        <ecNumber evidence="19">2.4.1.223</ecNumber>
    </recommendedName>
</protein>
<keyword evidence="20" id="KW-0175">Coiled coil</keyword>
<dbReference type="Gene3D" id="3.90.550.10">
    <property type="entry name" value="Spore Coat Polysaccharide Biosynthesis Protein SpsA, Chain A"/>
    <property type="match status" value="1"/>
</dbReference>
<feature type="coiled-coil region" evidence="20">
    <location>
        <begin position="86"/>
        <end position="141"/>
    </location>
</feature>
<evidence type="ECO:0000256" key="10">
    <source>
        <dbReference type="ARBA" id="ARBA00022824"/>
    </source>
</evidence>
<dbReference type="GO" id="GO:0015012">
    <property type="term" value="P:heparan sulfate proteoglycan biosynthetic process"/>
    <property type="evidence" value="ECO:0007669"/>
    <property type="project" value="UniProtKB-ARBA"/>
</dbReference>
<keyword evidence="12 21" id="KW-1133">Transmembrane helix</keyword>
<dbReference type="InterPro" id="IPR015338">
    <property type="entry name" value="GT64_dom"/>
</dbReference>
<feature type="transmembrane region" description="Helical" evidence="21">
    <location>
        <begin position="30"/>
        <end position="49"/>
    </location>
</feature>
<evidence type="ECO:0000256" key="20">
    <source>
        <dbReference type="SAM" id="Coils"/>
    </source>
</evidence>
<comment type="subcellular location">
    <subcellularLocation>
        <location evidence="3">Endoplasmic reticulum membrane</location>
        <topology evidence="3">Single-pass type II membrane protein</topology>
    </subcellularLocation>
    <subcellularLocation>
        <location evidence="2">Golgi apparatus</location>
    </subcellularLocation>
</comment>
<evidence type="ECO:0000256" key="18">
    <source>
        <dbReference type="ARBA" id="ARBA00050948"/>
    </source>
</evidence>
<dbReference type="SUPFAM" id="SSF53448">
    <property type="entry name" value="Nucleotide-diphospho-sugar transferases"/>
    <property type="match status" value="1"/>
</dbReference>
<keyword evidence="14 21" id="KW-0472">Membrane</keyword>
<evidence type="ECO:0000256" key="6">
    <source>
        <dbReference type="ARBA" id="ARBA00022676"/>
    </source>
</evidence>
<dbReference type="AlphaFoldDB" id="A0A7R9D1L0"/>
<dbReference type="InterPro" id="IPR029044">
    <property type="entry name" value="Nucleotide-diphossugar_trans"/>
</dbReference>
<keyword evidence="8 21" id="KW-0812">Transmembrane</keyword>
<evidence type="ECO:0000256" key="19">
    <source>
        <dbReference type="ARBA" id="ARBA00066812"/>
    </source>
</evidence>
<keyword evidence="9" id="KW-0479">Metal-binding</keyword>
<feature type="domain" description="Exostosin GT47" evidence="22">
    <location>
        <begin position="201"/>
        <end position="380"/>
    </location>
</feature>
<keyword evidence="16" id="KW-0325">Glycoprotein</keyword>
<organism evidence="24">
    <name type="scientific">Timema poppense</name>
    <name type="common">Walking stick</name>
    <dbReference type="NCBI Taxonomy" id="170557"/>
    <lineage>
        <taxon>Eukaryota</taxon>
        <taxon>Metazoa</taxon>
        <taxon>Ecdysozoa</taxon>
        <taxon>Arthropoda</taxon>
        <taxon>Hexapoda</taxon>
        <taxon>Insecta</taxon>
        <taxon>Pterygota</taxon>
        <taxon>Neoptera</taxon>
        <taxon>Polyneoptera</taxon>
        <taxon>Phasmatodea</taxon>
        <taxon>Timematodea</taxon>
        <taxon>Timematoidea</taxon>
        <taxon>Timematidae</taxon>
        <taxon>Timema</taxon>
    </lineage>
</organism>
<dbReference type="Pfam" id="PF03016">
    <property type="entry name" value="Exostosin_GT47"/>
    <property type="match status" value="2"/>
</dbReference>
<keyword evidence="7" id="KW-0808">Transferase</keyword>
<dbReference type="EMBL" id="OD002508">
    <property type="protein sequence ID" value="CAD7405404.1"/>
    <property type="molecule type" value="Genomic_DNA"/>
</dbReference>
<dbReference type="PANTHER" id="PTHR48261">
    <property type="entry name" value="ACETYLGLUCOSAMINYLTRANSFERASE"/>
    <property type="match status" value="1"/>
</dbReference>
<reference evidence="24" key="1">
    <citation type="submission" date="2020-11" db="EMBL/GenBank/DDBJ databases">
        <authorList>
            <person name="Tran Van P."/>
        </authorList>
    </citation>
    <scope>NUCLEOTIDE SEQUENCE</scope>
</reference>
<dbReference type="GO" id="GO:0005789">
    <property type="term" value="C:endoplasmic reticulum membrane"/>
    <property type="evidence" value="ECO:0007669"/>
    <property type="project" value="UniProtKB-SubCell"/>
</dbReference>
<feature type="domain" description="Glycosyl transferase 64" evidence="23">
    <location>
        <begin position="552"/>
        <end position="793"/>
    </location>
</feature>
<evidence type="ECO:0000259" key="22">
    <source>
        <dbReference type="Pfam" id="PF03016"/>
    </source>
</evidence>
<feature type="domain" description="Exostosin GT47" evidence="22">
    <location>
        <begin position="386"/>
        <end position="464"/>
    </location>
</feature>
<comment type="cofactor">
    <cofactor evidence="1">
        <name>Mn(2+)</name>
        <dbReference type="ChEBI" id="CHEBI:29035"/>
    </cofactor>
</comment>
<evidence type="ECO:0000256" key="16">
    <source>
        <dbReference type="ARBA" id="ARBA00023180"/>
    </source>
</evidence>
<evidence type="ECO:0000256" key="4">
    <source>
        <dbReference type="ARBA" id="ARBA00005093"/>
    </source>
</evidence>
<dbReference type="GO" id="GO:0001888">
    <property type="term" value="F:glucuronyl-galactosyl-proteoglycan 4-alpha-N-acetylglucosaminyltransferase activity"/>
    <property type="evidence" value="ECO:0007669"/>
    <property type="project" value="UniProtKB-EC"/>
</dbReference>
<keyword evidence="13" id="KW-0333">Golgi apparatus</keyword>
<evidence type="ECO:0000313" key="24">
    <source>
        <dbReference type="EMBL" id="CAD7405404.1"/>
    </source>
</evidence>
<evidence type="ECO:0000256" key="7">
    <source>
        <dbReference type="ARBA" id="ARBA00022679"/>
    </source>
</evidence>
<evidence type="ECO:0000256" key="14">
    <source>
        <dbReference type="ARBA" id="ARBA00023136"/>
    </source>
</evidence>
<dbReference type="GO" id="GO:0005794">
    <property type="term" value="C:Golgi apparatus"/>
    <property type="evidence" value="ECO:0007669"/>
    <property type="project" value="UniProtKB-SubCell"/>
</dbReference>
<proteinExistence type="inferred from homology"/>
<comment type="similarity">
    <text evidence="5">Belongs to the glycosyltransferase 47 family.</text>
</comment>
<name>A0A7R9D1L0_TIMPO</name>
<dbReference type="GO" id="GO:0046872">
    <property type="term" value="F:metal ion binding"/>
    <property type="evidence" value="ECO:0007669"/>
    <property type="project" value="UniProtKB-KW"/>
</dbReference>
<dbReference type="FunFam" id="3.90.550.10:FF:000033">
    <property type="entry name" value="Exostosin-like glycosyltransferase 3"/>
    <property type="match status" value="1"/>
</dbReference>
<evidence type="ECO:0000259" key="23">
    <source>
        <dbReference type="Pfam" id="PF09258"/>
    </source>
</evidence>
<comment type="catalytic activity">
    <reaction evidence="18">
        <text>3-O-(beta-D-GlcA-(1-&gt;3)-beta-D-Gal-(1-&gt;3)-beta-D-Gal-(1-&gt;4)-beta-D-Xyl)-L-seryl-[protein] + UDP-N-acetyl-alpha-D-glucosamine = 3-O-(alpha-D-GlcNAc-(1-&gt;4)-beta-D-GlcA-(1-&gt;3)-beta-D-Gal-(1-&gt;3)-beta-D-Gal-(1-&gt;4)-beta-D-Xyl)-L-seryl-[protein] + UDP + H(+)</text>
        <dbReference type="Rhea" id="RHEA:16221"/>
        <dbReference type="Rhea" id="RHEA-COMP:12573"/>
        <dbReference type="Rhea" id="RHEA-COMP:12574"/>
        <dbReference type="ChEBI" id="CHEBI:15378"/>
        <dbReference type="ChEBI" id="CHEBI:57705"/>
        <dbReference type="ChEBI" id="CHEBI:58223"/>
        <dbReference type="ChEBI" id="CHEBI:132093"/>
        <dbReference type="ChEBI" id="CHEBI:132104"/>
        <dbReference type="EC" id="2.4.1.223"/>
    </reaction>
</comment>
<keyword evidence="17" id="KW-0464">Manganese</keyword>
<keyword evidence="10" id="KW-0256">Endoplasmic reticulum</keyword>
<comment type="pathway">
    <text evidence="4">Glycan metabolism; heparan sulfate biosynthesis.</text>
</comment>
<evidence type="ECO:0000256" key="15">
    <source>
        <dbReference type="ARBA" id="ARBA00023157"/>
    </source>
</evidence>
<keyword evidence="6" id="KW-0328">Glycosyltransferase</keyword>
<evidence type="ECO:0000256" key="21">
    <source>
        <dbReference type="SAM" id="Phobius"/>
    </source>
</evidence>
<dbReference type="EC" id="2.4.1.223" evidence="19"/>
<dbReference type="InterPro" id="IPR040911">
    <property type="entry name" value="Exostosin_GT47"/>
</dbReference>
<evidence type="ECO:0000256" key="1">
    <source>
        <dbReference type="ARBA" id="ARBA00001936"/>
    </source>
</evidence>
<dbReference type="Pfam" id="PF09258">
    <property type="entry name" value="Glyco_transf_64"/>
    <property type="match status" value="1"/>
</dbReference>
<evidence type="ECO:0000256" key="9">
    <source>
        <dbReference type="ARBA" id="ARBA00022723"/>
    </source>
</evidence>
<evidence type="ECO:0000256" key="13">
    <source>
        <dbReference type="ARBA" id="ARBA00023034"/>
    </source>
</evidence>
<evidence type="ECO:0000256" key="2">
    <source>
        <dbReference type="ARBA" id="ARBA00004555"/>
    </source>
</evidence>
<evidence type="ECO:0000256" key="8">
    <source>
        <dbReference type="ARBA" id="ARBA00022692"/>
    </source>
</evidence>
<gene>
    <name evidence="24" type="ORF">TPSB3V08_LOCUS4970</name>
</gene>
<keyword evidence="11" id="KW-0735">Signal-anchor</keyword>
<evidence type="ECO:0000256" key="17">
    <source>
        <dbReference type="ARBA" id="ARBA00023211"/>
    </source>
</evidence>
<evidence type="ECO:0000256" key="12">
    <source>
        <dbReference type="ARBA" id="ARBA00022989"/>
    </source>
</evidence>
<evidence type="ECO:0000256" key="3">
    <source>
        <dbReference type="ARBA" id="ARBA00004648"/>
    </source>
</evidence>
<dbReference type="InterPro" id="IPR004263">
    <property type="entry name" value="Exostosin"/>
</dbReference>
<dbReference type="PANTHER" id="PTHR48261:SF4">
    <property type="entry name" value="EXOSTOSIN LIKE GLYCOSYLTRANSFERASE 3"/>
    <property type="match status" value="1"/>
</dbReference>
<keyword evidence="15" id="KW-1015">Disulfide bond</keyword>
<sequence>MTLESTGAYHPLNGREALCHWLGHIKLSRIIVLVFMILIIVPLITHYFLSKVESSVPNGDIHRTRSKLEAFEDFSTLRASDLKLRIEEMLRIKGSVSAELRDLEAKRQRLQIEVVGFSQKIDDLKTEVIHQQTELERLKISVEQAQVSQREALQRNTPDLALPRKLLPTAVPGLYPPPETCQSSACRMYNCFDHSRCSLTSGFPVYLYDPDRYPVITLGWEVEGFVKTTLKQTLGYNPHFTTDPVSACIYLVLVGESLATMGPNLRNFTDSTLQENLLHDLPYWGGDGRNHVLLNFARSGSVRGTRELSTGGRDIFHKVNTGRAMFIQSTFVRSNYRPGFDVVSPPILGPPGGDTWQDSPMMLPARRKYLLSFQGEFQQSANLTSRGSVLRDSTFALIIASPNTSLLTTTVLQTRVYEALKAGAIPVLLGGDQLELPYSEVVDWNRVVLFLPKSTVDTIVALLRHRLGIPPLPVQEEPSPSVFNATFSGHEVWNDWGDPFKLYPQLPFDTILPSDAKFIGSGVGFRPIGRGAGGAGKEFCESLGGNSPREQFTIVMLTYEREQVLINSLSRLYGLPYLNKVIVVWNSPRPPLEDLRWPEIGVPVHVIKASRNSLNNRFLPYDAIETEAILSVDDDAHLRHDEIMFGFRVWREQRDRVVGFPGRFHAWDLNHQGWLYNSNYSCELSMVLTGAAFIHKYYTYLYSYWLPQAVRDKVDEYMNCEDIAMNFLVSHITRKPPVKVTSRWTFRCPGCPVSLSEDDTHFQERHKCINFFTQVFGYTPLLNTQFRADSILFKTRIPHDKQKCFKFI</sequence>
<accession>A0A7R9D1L0</accession>